<gene>
    <name evidence="6" type="ORF">RBSH_05370</name>
</gene>
<accession>K5DA56</accession>
<dbReference type="Pfam" id="PF00067">
    <property type="entry name" value="p450"/>
    <property type="match status" value="1"/>
</dbReference>
<dbReference type="InterPro" id="IPR001128">
    <property type="entry name" value="Cyt_P450"/>
</dbReference>
<dbReference type="PANTHER" id="PTHR24302">
    <property type="entry name" value="CYTOCHROME P450 FAMILY 3"/>
    <property type="match status" value="1"/>
</dbReference>
<dbReference type="InterPro" id="IPR050705">
    <property type="entry name" value="Cytochrome_P450_3A"/>
</dbReference>
<dbReference type="GO" id="GO:0016705">
    <property type="term" value="F:oxidoreductase activity, acting on paired donors, with incorporation or reduction of molecular oxygen"/>
    <property type="evidence" value="ECO:0007669"/>
    <property type="project" value="InterPro"/>
</dbReference>
<dbReference type="PANTHER" id="PTHR24302:SF15">
    <property type="entry name" value="FATTY-ACID PEROXYGENASE"/>
    <property type="match status" value="1"/>
</dbReference>
<evidence type="ECO:0000313" key="6">
    <source>
        <dbReference type="EMBL" id="EKJ99322.1"/>
    </source>
</evidence>
<keyword evidence="5" id="KW-0408">Iron</keyword>
<dbReference type="GO" id="GO:0004497">
    <property type="term" value="F:monooxygenase activity"/>
    <property type="evidence" value="ECO:0007669"/>
    <property type="project" value="InterPro"/>
</dbReference>
<dbReference type="SUPFAM" id="SSF48264">
    <property type="entry name" value="Cytochrome P450"/>
    <property type="match status" value="1"/>
</dbReference>
<reference evidence="6 7" key="1">
    <citation type="journal article" date="2013" name="Mar. Genomics">
        <title>Expression of sulfatases in Rhodopirellula baltica and the diversity of sulfatases in the genus Rhodopirellula.</title>
        <authorList>
            <person name="Wegner C.E."/>
            <person name="Richter-Heitmann T."/>
            <person name="Klindworth A."/>
            <person name="Klockow C."/>
            <person name="Richter M."/>
            <person name="Achstetter T."/>
            <person name="Glockner F.O."/>
            <person name="Harder J."/>
        </authorList>
    </citation>
    <scope>NUCLEOTIDE SEQUENCE [LARGE SCALE GENOMIC DNA]</scope>
    <source>
        <strain evidence="6 7">SH28</strain>
    </source>
</reference>
<comment type="caution">
    <text evidence="6">The sequence shown here is derived from an EMBL/GenBank/DDBJ whole genome shotgun (WGS) entry which is preliminary data.</text>
</comment>
<organism evidence="6 7">
    <name type="scientific">Rhodopirellula baltica SH28</name>
    <dbReference type="NCBI Taxonomy" id="993517"/>
    <lineage>
        <taxon>Bacteria</taxon>
        <taxon>Pseudomonadati</taxon>
        <taxon>Planctomycetota</taxon>
        <taxon>Planctomycetia</taxon>
        <taxon>Pirellulales</taxon>
        <taxon>Pirellulaceae</taxon>
        <taxon>Rhodopirellula</taxon>
    </lineage>
</organism>
<evidence type="ECO:0000256" key="4">
    <source>
        <dbReference type="ARBA" id="ARBA00023002"/>
    </source>
</evidence>
<dbReference type="PATRIC" id="fig|993517.3.peg.5813"/>
<evidence type="ECO:0000256" key="3">
    <source>
        <dbReference type="ARBA" id="ARBA00022723"/>
    </source>
</evidence>
<keyword evidence="3" id="KW-0479">Metal-binding</keyword>
<keyword evidence="2" id="KW-0349">Heme</keyword>
<dbReference type="GO" id="GO:0020037">
    <property type="term" value="F:heme binding"/>
    <property type="evidence" value="ECO:0007669"/>
    <property type="project" value="InterPro"/>
</dbReference>
<comment type="similarity">
    <text evidence="1">Belongs to the cytochrome P450 family.</text>
</comment>
<proteinExistence type="inferred from homology"/>
<name>K5DA56_RHOBT</name>
<sequence length="130" mass="15063">MIYLAGYRFPKGRRVLLDLYGTNHDPRTWDDPERFQPDRFNQRQSNCFDFIPQGGGDHFAHHRCAGEWITIALMKGAAEFLVRGVKYDVPRQDLRIDYARLPALPHSKFKIDNISLQTIVIDRESPSDCA</sequence>
<evidence type="ECO:0000256" key="1">
    <source>
        <dbReference type="ARBA" id="ARBA00010617"/>
    </source>
</evidence>
<dbReference type="AlphaFoldDB" id="K5DA56"/>
<protein>
    <submittedName>
        <fullName evidence="6">Fatty acid alpha hydroxylase, cytochrome P450</fullName>
    </submittedName>
</protein>
<evidence type="ECO:0000313" key="7">
    <source>
        <dbReference type="Proteomes" id="UP000007993"/>
    </source>
</evidence>
<dbReference type="GO" id="GO:0005506">
    <property type="term" value="F:iron ion binding"/>
    <property type="evidence" value="ECO:0007669"/>
    <property type="project" value="InterPro"/>
</dbReference>
<evidence type="ECO:0000256" key="2">
    <source>
        <dbReference type="ARBA" id="ARBA00022617"/>
    </source>
</evidence>
<keyword evidence="4" id="KW-0560">Oxidoreductase</keyword>
<dbReference type="Gene3D" id="1.10.630.10">
    <property type="entry name" value="Cytochrome P450"/>
    <property type="match status" value="1"/>
</dbReference>
<evidence type="ECO:0000256" key="5">
    <source>
        <dbReference type="ARBA" id="ARBA00023004"/>
    </source>
</evidence>
<dbReference type="Proteomes" id="UP000007993">
    <property type="component" value="Unassembled WGS sequence"/>
</dbReference>
<dbReference type="EMBL" id="AMCW01000150">
    <property type="protein sequence ID" value="EKJ99322.1"/>
    <property type="molecule type" value="Genomic_DNA"/>
</dbReference>
<dbReference type="InterPro" id="IPR036396">
    <property type="entry name" value="Cyt_P450_sf"/>
</dbReference>